<comment type="caution">
    <text evidence="2">The sequence shown here is derived from an EMBL/GenBank/DDBJ whole genome shotgun (WGS) entry which is preliminary data.</text>
</comment>
<keyword evidence="1" id="KW-0472">Membrane</keyword>
<keyword evidence="1" id="KW-0812">Transmembrane</keyword>
<feature type="transmembrane region" description="Helical" evidence="1">
    <location>
        <begin position="27"/>
        <end position="51"/>
    </location>
</feature>
<accession>A0A1F7UMT4</accession>
<keyword evidence="1" id="KW-1133">Transmembrane helix</keyword>
<dbReference type="EMBL" id="MGEF01000004">
    <property type="protein sequence ID" value="OGL79596.1"/>
    <property type="molecule type" value="Genomic_DNA"/>
</dbReference>
<name>A0A1F7UMT4_9BACT</name>
<proteinExistence type="predicted"/>
<reference evidence="2 3" key="1">
    <citation type="journal article" date="2016" name="Nat. Commun.">
        <title>Thousands of microbial genomes shed light on interconnected biogeochemical processes in an aquifer system.</title>
        <authorList>
            <person name="Anantharaman K."/>
            <person name="Brown C.T."/>
            <person name="Hug L.A."/>
            <person name="Sharon I."/>
            <person name="Castelle C.J."/>
            <person name="Probst A.J."/>
            <person name="Thomas B.C."/>
            <person name="Singh A."/>
            <person name="Wilkins M.J."/>
            <person name="Karaoz U."/>
            <person name="Brodie E.L."/>
            <person name="Williams K.H."/>
            <person name="Hubbard S.S."/>
            <person name="Banfield J.F."/>
        </authorList>
    </citation>
    <scope>NUCLEOTIDE SEQUENCE [LARGE SCALE GENOMIC DNA]</scope>
</reference>
<gene>
    <name evidence="2" type="ORF">A3J43_02720</name>
</gene>
<organism evidence="2 3">
    <name type="scientific">Candidatus Uhrbacteria bacterium RIFCSPHIGHO2_12_FULL_54_23</name>
    <dbReference type="NCBI Taxonomy" id="1802397"/>
    <lineage>
        <taxon>Bacteria</taxon>
        <taxon>Candidatus Uhriibacteriota</taxon>
    </lineage>
</organism>
<evidence type="ECO:0008006" key="4">
    <source>
        <dbReference type="Google" id="ProtNLM"/>
    </source>
</evidence>
<evidence type="ECO:0000313" key="3">
    <source>
        <dbReference type="Proteomes" id="UP000176604"/>
    </source>
</evidence>
<protein>
    <recommendedName>
        <fullName evidence="4">Cell division protein FtsL</fullName>
    </recommendedName>
</protein>
<evidence type="ECO:0000256" key="1">
    <source>
        <dbReference type="SAM" id="Phobius"/>
    </source>
</evidence>
<dbReference type="Proteomes" id="UP000176604">
    <property type="component" value="Unassembled WGS sequence"/>
</dbReference>
<evidence type="ECO:0000313" key="2">
    <source>
        <dbReference type="EMBL" id="OGL79596.1"/>
    </source>
</evidence>
<dbReference type="AlphaFoldDB" id="A0A1F7UMT4"/>
<sequence length="128" mass="13416">MLASHTFTLKQDAFVEKKSAPRGRRSVAALGAGWIVGVLGATLAVGGAYLVTLNAQSTRGFVLGQLESQKIALTRDVRTLDSRIGELSSIGVIETAAQSMEFVAADDVQYFVEQTGVAAATDASGNRN</sequence>
<dbReference type="STRING" id="1802397.A3J43_02720"/>